<evidence type="ECO:0000313" key="2">
    <source>
        <dbReference type="Proteomes" id="UP000237246"/>
    </source>
</evidence>
<name>A0A2P4T3X0_BAMTH</name>
<evidence type="ECO:0000313" key="1">
    <source>
        <dbReference type="EMBL" id="POI31048.1"/>
    </source>
</evidence>
<protein>
    <recommendedName>
        <fullName evidence="3">Homeobox domain-containing protein</fullName>
    </recommendedName>
</protein>
<proteinExistence type="predicted"/>
<dbReference type="AlphaFoldDB" id="A0A2P4T3X0"/>
<keyword evidence="2" id="KW-1185">Reference proteome</keyword>
<dbReference type="EMBL" id="PPHD01009781">
    <property type="protein sequence ID" value="POI31048.1"/>
    <property type="molecule type" value="Genomic_DNA"/>
</dbReference>
<dbReference type="OrthoDB" id="6159439at2759"/>
<comment type="caution">
    <text evidence="1">The sequence shown here is derived from an EMBL/GenBank/DDBJ whole genome shotgun (WGS) entry which is preliminary data.</text>
</comment>
<dbReference type="GO" id="GO:0003677">
    <property type="term" value="F:DNA binding"/>
    <property type="evidence" value="ECO:0007669"/>
    <property type="project" value="InterPro"/>
</dbReference>
<dbReference type="CDD" id="cd00086">
    <property type="entry name" value="homeodomain"/>
    <property type="match status" value="1"/>
</dbReference>
<organism evidence="1 2">
    <name type="scientific">Bambusicola thoracicus</name>
    <name type="common">Chinese bamboo-partridge</name>
    <name type="synonym">Perdix thoracica</name>
    <dbReference type="NCBI Taxonomy" id="9083"/>
    <lineage>
        <taxon>Eukaryota</taxon>
        <taxon>Metazoa</taxon>
        <taxon>Chordata</taxon>
        <taxon>Craniata</taxon>
        <taxon>Vertebrata</taxon>
        <taxon>Euteleostomi</taxon>
        <taxon>Archelosauria</taxon>
        <taxon>Archosauria</taxon>
        <taxon>Dinosauria</taxon>
        <taxon>Saurischia</taxon>
        <taxon>Theropoda</taxon>
        <taxon>Coelurosauria</taxon>
        <taxon>Aves</taxon>
        <taxon>Neognathae</taxon>
        <taxon>Galloanserae</taxon>
        <taxon>Galliformes</taxon>
        <taxon>Phasianidae</taxon>
        <taxon>Perdicinae</taxon>
        <taxon>Bambusicola</taxon>
    </lineage>
</organism>
<gene>
    <name evidence="1" type="ORF">CIB84_005200</name>
</gene>
<sequence length="146" mass="16237">MFCRGSFGRNALCCFERFGEVTLVGSAMVWFSNRRARWRKQAGANQLMAFNHLIPGGFPPSAMPTLPTYQLSEPSYQPTSIPQGTVANSTYSQLFPVEIISYSDYCFASDSSKSQHDYLSNGIFRSPGLFPSIVSFTTNHSRISVL</sequence>
<evidence type="ECO:0008006" key="3">
    <source>
        <dbReference type="Google" id="ProtNLM"/>
    </source>
</evidence>
<dbReference type="Proteomes" id="UP000237246">
    <property type="component" value="Unassembled WGS sequence"/>
</dbReference>
<accession>A0A2P4T3X0</accession>
<dbReference type="InterPro" id="IPR001356">
    <property type="entry name" value="HD"/>
</dbReference>
<reference evidence="1 2" key="1">
    <citation type="submission" date="2018-01" db="EMBL/GenBank/DDBJ databases">
        <title>Comparison of the Chinese Bamboo Partridge and Red Junglefowl genome sequences highlights the importance of demography in genome evolution.</title>
        <authorList>
            <person name="Tiley G.P."/>
            <person name="Kimball R.T."/>
            <person name="Braun E.L."/>
            <person name="Burleigh J.G."/>
        </authorList>
    </citation>
    <scope>NUCLEOTIDE SEQUENCE [LARGE SCALE GENOMIC DNA]</scope>
    <source>
        <strain evidence="1">RTK389</strain>
        <tissue evidence="1">Blood</tissue>
    </source>
</reference>